<gene>
    <name evidence="2" type="ORF">SISNIDRAFT_485763</name>
</gene>
<organism evidence="2 3">
    <name type="scientific">Sistotremastrum niveocremeum HHB9708</name>
    <dbReference type="NCBI Taxonomy" id="1314777"/>
    <lineage>
        <taxon>Eukaryota</taxon>
        <taxon>Fungi</taxon>
        <taxon>Dikarya</taxon>
        <taxon>Basidiomycota</taxon>
        <taxon>Agaricomycotina</taxon>
        <taxon>Agaricomycetes</taxon>
        <taxon>Sistotremastrales</taxon>
        <taxon>Sistotremastraceae</taxon>
        <taxon>Sertulicium</taxon>
        <taxon>Sertulicium niveocremeum</taxon>
    </lineage>
</organism>
<evidence type="ECO:0000313" key="2">
    <source>
        <dbReference type="EMBL" id="KZS93517.1"/>
    </source>
</evidence>
<feature type="region of interest" description="Disordered" evidence="1">
    <location>
        <begin position="192"/>
        <end position="215"/>
    </location>
</feature>
<evidence type="ECO:0000256" key="1">
    <source>
        <dbReference type="SAM" id="MobiDB-lite"/>
    </source>
</evidence>
<dbReference type="AlphaFoldDB" id="A0A164UT43"/>
<feature type="region of interest" description="Disordered" evidence="1">
    <location>
        <begin position="1"/>
        <end position="26"/>
    </location>
</feature>
<dbReference type="Proteomes" id="UP000076722">
    <property type="component" value="Unassembled WGS sequence"/>
</dbReference>
<keyword evidence="3" id="KW-1185">Reference proteome</keyword>
<reference evidence="2 3" key="1">
    <citation type="journal article" date="2016" name="Mol. Biol. Evol.">
        <title>Comparative Genomics of Early-Diverging Mushroom-Forming Fungi Provides Insights into the Origins of Lignocellulose Decay Capabilities.</title>
        <authorList>
            <person name="Nagy L.G."/>
            <person name="Riley R."/>
            <person name="Tritt A."/>
            <person name="Adam C."/>
            <person name="Daum C."/>
            <person name="Floudas D."/>
            <person name="Sun H."/>
            <person name="Yadav J.S."/>
            <person name="Pangilinan J."/>
            <person name="Larsson K.H."/>
            <person name="Matsuura K."/>
            <person name="Barry K."/>
            <person name="Labutti K."/>
            <person name="Kuo R."/>
            <person name="Ohm R.A."/>
            <person name="Bhattacharya S.S."/>
            <person name="Shirouzu T."/>
            <person name="Yoshinaga Y."/>
            <person name="Martin F.M."/>
            <person name="Grigoriev I.V."/>
            <person name="Hibbett D.S."/>
        </authorList>
    </citation>
    <scope>NUCLEOTIDE SEQUENCE [LARGE SCALE GENOMIC DNA]</scope>
    <source>
        <strain evidence="2 3">HHB9708</strain>
    </source>
</reference>
<sequence length="341" mass="36733">MPDLEDDDDDEMTVVDVDSEEEDDDLDPEALVGKYITVSYLSSKEKGSKPLKFRVPAALPFRNRQLQSSHDFGPVAQYNQSRGLDFGTLLRAITPGRYRTLVHRLVVVNAPKYTKKGALQARQPKPVFLSICDHRDASSTTKSKGPTRLRSAVGEAGDAGFEDGTRMNGEATIECLPSVLESDLRLRPRRKRVQAAPPTGIAELGGTTQPNNPPASQNAGVVNGIDANQLATLLAALQIAGNAGVAPAAAPAAAAAPVIATPAPNTARVHNLEIGVFLNLVEQKPENEKFNVKFSQYADALRENGIYSSSALVLARFEDLIKYVKIPYGAAIEMIESARVM</sequence>
<dbReference type="EMBL" id="KV419407">
    <property type="protein sequence ID" value="KZS93517.1"/>
    <property type="molecule type" value="Genomic_DNA"/>
</dbReference>
<proteinExistence type="predicted"/>
<evidence type="ECO:0000313" key="3">
    <source>
        <dbReference type="Proteomes" id="UP000076722"/>
    </source>
</evidence>
<accession>A0A164UT43</accession>
<protein>
    <submittedName>
        <fullName evidence="2">Uncharacterized protein</fullName>
    </submittedName>
</protein>
<name>A0A164UT43_9AGAM</name>
<feature type="compositionally biased region" description="Polar residues" evidence="1">
    <location>
        <begin position="206"/>
        <end position="215"/>
    </location>
</feature>